<dbReference type="AlphaFoldDB" id="A0A5B7CYF1"/>
<dbReference type="Proteomes" id="UP000324222">
    <property type="component" value="Unassembled WGS sequence"/>
</dbReference>
<comment type="caution">
    <text evidence="1">The sequence shown here is derived from an EMBL/GenBank/DDBJ whole genome shotgun (WGS) entry which is preliminary data.</text>
</comment>
<accession>A0A5B7CYF1</accession>
<evidence type="ECO:0000313" key="2">
    <source>
        <dbReference type="Proteomes" id="UP000324222"/>
    </source>
</evidence>
<proteinExistence type="predicted"/>
<sequence length="69" mass="7471">MMPINGNTFGCGQHTLTAHCKPLQANKSLVEDLQGWGAVGLHSHMDLSLHGVGDCVATKFHIRTAMKEQ</sequence>
<organism evidence="1 2">
    <name type="scientific">Portunus trituberculatus</name>
    <name type="common">Swimming crab</name>
    <name type="synonym">Neptunus trituberculatus</name>
    <dbReference type="NCBI Taxonomy" id="210409"/>
    <lineage>
        <taxon>Eukaryota</taxon>
        <taxon>Metazoa</taxon>
        <taxon>Ecdysozoa</taxon>
        <taxon>Arthropoda</taxon>
        <taxon>Crustacea</taxon>
        <taxon>Multicrustacea</taxon>
        <taxon>Malacostraca</taxon>
        <taxon>Eumalacostraca</taxon>
        <taxon>Eucarida</taxon>
        <taxon>Decapoda</taxon>
        <taxon>Pleocyemata</taxon>
        <taxon>Brachyura</taxon>
        <taxon>Eubrachyura</taxon>
        <taxon>Portunoidea</taxon>
        <taxon>Portunidae</taxon>
        <taxon>Portuninae</taxon>
        <taxon>Portunus</taxon>
    </lineage>
</organism>
<keyword evidence="2" id="KW-1185">Reference proteome</keyword>
<dbReference type="EMBL" id="VSRR010000315">
    <property type="protein sequence ID" value="MPC13911.1"/>
    <property type="molecule type" value="Genomic_DNA"/>
</dbReference>
<evidence type="ECO:0000313" key="1">
    <source>
        <dbReference type="EMBL" id="MPC13911.1"/>
    </source>
</evidence>
<gene>
    <name evidence="1" type="ORF">E2C01_006660</name>
</gene>
<reference evidence="1 2" key="1">
    <citation type="submission" date="2019-05" db="EMBL/GenBank/DDBJ databases">
        <title>Another draft genome of Portunus trituberculatus and its Hox gene families provides insights of decapod evolution.</title>
        <authorList>
            <person name="Jeong J.-H."/>
            <person name="Song I."/>
            <person name="Kim S."/>
            <person name="Choi T."/>
            <person name="Kim D."/>
            <person name="Ryu S."/>
            <person name="Kim W."/>
        </authorList>
    </citation>
    <scope>NUCLEOTIDE SEQUENCE [LARGE SCALE GENOMIC DNA]</scope>
    <source>
        <tissue evidence="1">Muscle</tissue>
    </source>
</reference>
<protein>
    <submittedName>
        <fullName evidence="1">Uncharacterized protein</fullName>
    </submittedName>
</protein>
<name>A0A5B7CYF1_PORTR</name>